<accession>A0A928TT09</accession>
<dbReference type="InterPro" id="IPR036751">
    <property type="entry name" value="SpoVG_sf"/>
</dbReference>
<dbReference type="SUPFAM" id="SSF160537">
    <property type="entry name" value="SpoVG-like"/>
    <property type="match status" value="1"/>
</dbReference>
<organism evidence="1 2">
    <name type="scientific">candidate division WWE3 bacterium</name>
    <dbReference type="NCBI Taxonomy" id="2053526"/>
    <lineage>
        <taxon>Bacteria</taxon>
        <taxon>Katanobacteria</taxon>
    </lineage>
</organism>
<sequence>MTSTPTTISEIQFYPVKPQDGLLGFVSFVLDGKFWMGSVAVFSRREGGYRLVYPTRKVGGQNINIFHPINQDAGQQVETAVSEKVAEIFSESYEQTEPDNTW</sequence>
<dbReference type="AlphaFoldDB" id="A0A928TT09"/>
<dbReference type="Gene3D" id="3.30.1120.40">
    <property type="entry name" value="Stage V sporulation protein G"/>
    <property type="match status" value="1"/>
</dbReference>
<gene>
    <name evidence="1" type="ORF">HS096_00115</name>
</gene>
<dbReference type="GO" id="GO:0030435">
    <property type="term" value="P:sporulation resulting in formation of a cellular spore"/>
    <property type="evidence" value="ECO:0007669"/>
    <property type="project" value="InterPro"/>
</dbReference>
<proteinExistence type="predicted"/>
<dbReference type="EMBL" id="JABTTY010000001">
    <property type="protein sequence ID" value="MBE7524791.1"/>
    <property type="molecule type" value="Genomic_DNA"/>
</dbReference>
<evidence type="ECO:0000313" key="2">
    <source>
        <dbReference type="Proteomes" id="UP000710385"/>
    </source>
</evidence>
<dbReference type="Pfam" id="PF04026">
    <property type="entry name" value="SpoVG"/>
    <property type="match status" value="1"/>
</dbReference>
<dbReference type="InterPro" id="IPR007170">
    <property type="entry name" value="SpoVG"/>
</dbReference>
<reference evidence="1" key="1">
    <citation type="submission" date="2020-05" db="EMBL/GenBank/DDBJ databases">
        <title>High-Quality Genomes of Partial-Nitritation/Anammox System by Hierarchical Clustering Based Hybrid Assembly.</title>
        <authorList>
            <person name="Liu L."/>
            <person name="Wang Y."/>
            <person name="Che Y."/>
            <person name="Chen Y."/>
            <person name="Xia Y."/>
            <person name="Luo R."/>
            <person name="Cheng S.H."/>
            <person name="Zheng C."/>
            <person name="Zhang T."/>
        </authorList>
    </citation>
    <scope>NUCLEOTIDE SEQUENCE</scope>
    <source>
        <strain evidence="1">H1_PAT1</strain>
    </source>
</reference>
<name>A0A928TT09_UNCKA</name>
<comment type="caution">
    <text evidence="1">The sequence shown here is derived from an EMBL/GenBank/DDBJ whole genome shotgun (WGS) entry which is preliminary data.</text>
</comment>
<evidence type="ECO:0000313" key="1">
    <source>
        <dbReference type="EMBL" id="MBE7524791.1"/>
    </source>
</evidence>
<dbReference type="Proteomes" id="UP000710385">
    <property type="component" value="Unassembled WGS sequence"/>
</dbReference>
<protein>
    <submittedName>
        <fullName evidence="1">Septation protein SpoVG family protein</fullName>
    </submittedName>
</protein>